<feature type="domain" description="Methyltransferase" evidence="2">
    <location>
        <begin position="98"/>
        <end position="186"/>
    </location>
</feature>
<dbReference type="PANTHER" id="PTHR43591">
    <property type="entry name" value="METHYLTRANSFERASE"/>
    <property type="match status" value="1"/>
</dbReference>
<accession>A0ABU2BA49</accession>
<evidence type="ECO:0000259" key="2">
    <source>
        <dbReference type="Pfam" id="PF13649"/>
    </source>
</evidence>
<dbReference type="EMBL" id="JAVDYF010000001">
    <property type="protein sequence ID" value="MDR7355480.1"/>
    <property type="molecule type" value="Genomic_DNA"/>
</dbReference>
<comment type="caution">
    <text evidence="3">The sequence shown here is derived from an EMBL/GenBank/DDBJ whole genome shotgun (WGS) entry which is preliminary data.</text>
</comment>
<reference evidence="3 4" key="1">
    <citation type="submission" date="2023-07" db="EMBL/GenBank/DDBJ databases">
        <title>Sequencing the genomes of 1000 actinobacteria strains.</title>
        <authorList>
            <person name="Klenk H.-P."/>
        </authorList>
    </citation>
    <scope>NUCLEOTIDE SEQUENCE [LARGE SCALE GENOMIC DNA]</scope>
    <source>
        <strain evidence="3 4">DSM 44508</strain>
    </source>
</reference>
<evidence type="ECO:0000313" key="3">
    <source>
        <dbReference type="EMBL" id="MDR7355480.1"/>
    </source>
</evidence>
<organism evidence="3 4">
    <name type="scientific">Corynebacterium felinum</name>
    <dbReference type="NCBI Taxonomy" id="131318"/>
    <lineage>
        <taxon>Bacteria</taxon>
        <taxon>Bacillati</taxon>
        <taxon>Actinomycetota</taxon>
        <taxon>Actinomycetes</taxon>
        <taxon>Mycobacteriales</taxon>
        <taxon>Corynebacteriaceae</taxon>
        <taxon>Corynebacterium</taxon>
    </lineage>
</organism>
<dbReference type="GO" id="GO:0032259">
    <property type="term" value="P:methylation"/>
    <property type="evidence" value="ECO:0007669"/>
    <property type="project" value="UniProtKB-KW"/>
</dbReference>
<dbReference type="SUPFAM" id="SSF53335">
    <property type="entry name" value="S-adenosyl-L-methionine-dependent methyltransferases"/>
    <property type="match status" value="1"/>
</dbReference>
<keyword evidence="3" id="KW-0808">Transferase</keyword>
<name>A0ABU2BA49_9CORY</name>
<gene>
    <name evidence="3" type="ORF">J2S37_002018</name>
</gene>
<dbReference type="InterPro" id="IPR041698">
    <property type="entry name" value="Methyltransf_25"/>
</dbReference>
<dbReference type="Gene3D" id="3.40.50.150">
    <property type="entry name" value="Vaccinia Virus protein VP39"/>
    <property type="match status" value="1"/>
</dbReference>
<feature type="region of interest" description="Disordered" evidence="1">
    <location>
        <begin position="1"/>
        <end position="36"/>
    </location>
</feature>
<dbReference type="Pfam" id="PF13649">
    <property type="entry name" value="Methyltransf_25"/>
    <property type="match status" value="1"/>
</dbReference>
<dbReference type="InterPro" id="IPR029063">
    <property type="entry name" value="SAM-dependent_MTases_sf"/>
</dbReference>
<dbReference type="CDD" id="cd02440">
    <property type="entry name" value="AdoMet_MTases"/>
    <property type="match status" value="1"/>
</dbReference>
<proteinExistence type="predicted"/>
<evidence type="ECO:0000313" key="4">
    <source>
        <dbReference type="Proteomes" id="UP001183619"/>
    </source>
</evidence>
<evidence type="ECO:0000256" key="1">
    <source>
        <dbReference type="SAM" id="MobiDB-lite"/>
    </source>
</evidence>
<keyword evidence="4" id="KW-1185">Reference proteome</keyword>
<dbReference type="Proteomes" id="UP001183619">
    <property type="component" value="Unassembled WGS sequence"/>
</dbReference>
<keyword evidence="3" id="KW-0489">Methyltransferase</keyword>
<dbReference type="GO" id="GO:0008168">
    <property type="term" value="F:methyltransferase activity"/>
    <property type="evidence" value="ECO:0007669"/>
    <property type="project" value="UniProtKB-KW"/>
</dbReference>
<sequence length="290" mass="32449">MSTKNFAPDRSRPPEQSHTTQPTDPQPCIRTETRTESARNVATHADFAASQANRSYWDEDADNYHKQHPDYLSSFYWCPEMLHESSAQLLGDVTNLNVLEIGAGSAPCSTWLQEQYPTATVVAFDISAGMLSKAKRACALVQADALALPFAPHSFDCVFSAFGAIPFIEDLPRLFATIADVLHPGGRFVYAVNHPMRWVFLDDPGELGLQAAVSYFERRYIEHDEDGKISYAEFQHTMGDHIEALHSAGFHLERLIEPEWPETLTQTWGQWSPLRGKIFPGTAIFCATLT</sequence>
<protein>
    <submittedName>
        <fullName evidence="3">SAM-dependent methyltransferase</fullName>
    </submittedName>
</protein>